<feature type="compositionally biased region" description="Low complexity" evidence="1">
    <location>
        <begin position="121"/>
        <end position="132"/>
    </location>
</feature>
<evidence type="ECO:0000313" key="2">
    <source>
        <dbReference type="EMBL" id="KAJ1128297.1"/>
    </source>
</evidence>
<reference evidence="2" key="1">
    <citation type="journal article" date="2022" name="bioRxiv">
        <title>Sequencing and chromosome-scale assembly of the giantPleurodeles waltlgenome.</title>
        <authorList>
            <person name="Brown T."/>
            <person name="Elewa A."/>
            <person name="Iarovenko S."/>
            <person name="Subramanian E."/>
            <person name="Araus A.J."/>
            <person name="Petzold A."/>
            <person name="Susuki M."/>
            <person name="Suzuki K.-i.T."/>
            <person name="Hayashi T."/>
            <person name="Toyoda A."/>
            <person name="Oliveira C."/>
            <person name="Osipova E."/>
            <person name="Leigh N.D."/>
            <person name="Simon A."/>
            <person name="Yun M.H."/>
        </authorList>
    </citation>
    <scope>NUCLEOTIDE SEQUENCE</scope>
    <source>
        <strain evidence="2">20211129_DDA</strain>
        <tissue evidence="2">Liver</tissue>
    </source>
</reference>
<sequence>MDSSQRKRKPDGLRSRVEKRVSSKSEERFGSSLEHTLAEGLEEKSWTGVPGVICEAWTAVEPRGPEAQLSIRGSVPETCPPTWPICSCCEVYHARANPGAALQVLYTPSEPGGRIPPETPETPTMDTPVFPC</sequence>
<organism evidence="2 3">
    <name type="scientific">Pleurodeles waltl</name>
    <name type="common">Iberian ribbed newt</name>
    <dbReference type="NCBI Taxonomy" id="8319"/>
    <lineage>
        <taxon>Eukaryota</taxon>
        <taxon>Metazoa</taxon>
        <taxon>Chordata</taxon>
        <taxon>Craniata</taxon>
        <taxon>Vertebrata</taxon>
        <taxon>Euteleostomi</taxon>
        <taxon>Amphibia</taxon>
        <taxon>Batrachia</taxon>
        <taxon>Caudata</taxon>
        <taxon>Salamandroidea</taxon>
        <taxon>Salamandridae</taxon>
        <taxon>Pleurodelinae</taxon>
        <taxon>Pleurodeles</taxon>
    </lineage>
</organism>
<evidence type="ECO:0000256" key="1">
    <source>
        <dbReference type="SAM" id="MobiDB-lite"/>
    </source>
</evidence>
<feature type="region of interest" description="Disordered" evidence="1">
    <location>
        <begin position="112"/>
        <end position="132"/>
    </location>
</feature>
<keyword evidence="3" id="KW-1185">Reference proteome</keyword>
<feature type="compositionally biased region" description="Basic and acidic residues" evidence="1">
    <location>
        <begin position="10"/>
        <end position="29"/>
    </location>
</feature>
<evidence type="ECO:0000313" key="3">
    <source>
        <dbReference type="Proteomes" id="UP001066276"/>
    </source>
</evidence>
<dbReference type="EMBL" id="JANPWB010000011">
    <property type="protein sequence ID" value="KAJ1128297.1"/>
    <property type="molecule type" value="Genomic_DNA"/>
</dbReference>
<proteinExistence type="predicted"/>
<name>A0AAV7PM32_PLEWA</name>
<dbReference type="AlphaFoldDB" id="A0AAV7PM32"/>
<comment type="caution">
    <text evidence="2">The sequence shown here is derived from an EMBL/GenBank/DDBJ whole genome shotgun (WGS) entry which is preliminary data.</text>
</comment>
<protein>
    <submittedName>
        <fullName evidence="2">Uncharacterized protein</fullName>
    </submittedName>
</protein>
<gene>
    <name evidence="2" type="ORF">NDU88_006676</name>
</gene>
<feature type="region of interest" description="Disordered" evidence="1">
    <location>
        <begin position="1"/>
        <end position="34"/>
    </location>
</feature>
<accession>A0AAV7PM32</accession>
<dbReference type="Proteomes" id="UP001066276">
    <property type="component" value="Chromosome 7"/>
</dbReference>